<organism evidence="2 3">
    <name type="scientific">Novosphingobium humi</name>
    <dbReference type="NCBI Taxonomy" id="2282397"/>
    <lineage>
        <taxon>Bacteria</taxon>
        <taxon>Pseudomonadati</taxon>
        <taxon>Pseudomonadota</taxon>
        <taxon>Alphaproteobacteria</taxon>
        <taxon>Sphingomonadales</taxon>
        <taxon>Sphingomonadaceae</taxon>
        <taxon>Novosphingobium</taxon>
    </lineage>
</organism>
<feature type="compositionally biased region" description="Basic and acidic residues" evidence="1">
    <location>
        <begin position="40"/>
        <end position="64"/>
    </location>
</feature>
<gene>
    <name evidence="2" type="ORF">PQ457_10635</name>
</gene>
<reference evidence="2 3" key="1">
    <citation type="submission" date="2023-02" db="EMBL/GenBank/DDBJ databases">
        <title>Genome sequence of Novosphingobium humi KACC 19094.</title>
        <authorList>
            <person name="Kim S."/>
            <person name="Heo J."/>
            <person name="Kwon S.-W."/>
        </authorList>
    </citation>
    <scope>NUCLEOTIDE SEQUENCE [LARGE SCALE GENOMIC DNA]</scope>
    <source>
        <strain evidence="2 3">KACC 19094</strain>
    </source>
</reference>
<dbReference type="Pfam" id="PF13770">
    <property type="entry name" value="DUF4169"/>
    <property type="match status" value="1"/>
</dbReference>
<dbReference type="InterPro" id="IPR025227">
    <property type="entry name" value="DUF4169"/>
</dbReference>
<accession>A0ABY7TT52</accession>
<evidence type="ECO:0000313" key="2">
    <source>
        <dbReference type="EMBL" id="WCT76400.1"/>
    </source>
</evidence>
<proteinExistence type="predicted"/>
<dbReference type="RefSeq" id="WP_273616846.1">
    <property type="nucleotide sequence ID" value="NZ_CP103868.1"/>
</dbReference>
<dbReference type="Proteomes" id="UP001218231">
    <property type="component" value="Chromosome"/>
</dbReference>
<dbReference type="EMBL" id="CP117417">
    <property type="protein sequence ID" value="WCT76400.1"/>
    <property type="molecule type" value="Genomic_DNA"/>
</dbReference>
<sequence length="64" mass="7134">MAEIINLRMARKAKARGEAENQAQANRALHGQNKAARATVKAERQRAERLLDGARRDEPGKDQP</sequence>
<evidence type="ECO:0000313" key="3">
    <source>
        <dbReference type="Proteomes" id="UP001218231"/>
    </source>
</evidence>
<keyword evidence="3" id="KW-1185">Reference proteome</keyword>
<protein>
    <submittedName>
        <fullName evidence="2">DUF4169 family protein</fullName>
    </submittedName>
</protein>
<evidence type="ECO:0000256" key="1">
    <source>
        <dbReference type="SAM" id="MobiDB-lite"/>
    </source>
</evidence>
<name>A0ABY7TT52_9SPHN</name>
<feature type="region of interest" description="Disordered" evidence="1">
    <location>
        <begin position="13"/>
        <end position="64"/>
    </location>
</feature>